<dbReference type="STRING" id="493475.GARC_5313"/>
<organism evidence="1 2">
    <name type="scientific">Paraglaciecola arctica BSs20135</name>
    <dbReference type="NCBI Taxonomy" id="493475"/>
    <lineage>
        <taxon>Bacteria</taxon>
        <taxon>Pseudomonadati</taxon>
        <taxon>Pseudomonadota</taxon>
        <taxon>Gammaproteobacteria</taxon>
        <taxon>Alteromonadales</taxon>
        <taxon>Alteromonadaceae</taxon>
        <taxon>Paraglaciecola</taxon>
    </lineage>
</organism>
<evidence type="ECO:0008006" key="3">
    <source>
        <dbReference type="Google" id="ProtNLM"/>
    </source>
</evidence>
<evidence type="ECO:0000313" key="2">
    <source>
        <dbReference type="Proteomes" id="UP000006327"/>
    </source>
</evidence>
<reference evidence="1 2" key="1">
    <citation type="journal article" date="2017" name="Antonie Van Leeuwenhoek">
        <title>Rhizobium rhizosphaerae sp. nov., a novel species isolated from rice rhizosphere.</title>
        <authorList>
            <person name="Zhao J.J."/>
            <person name="Zhang J."/>
            <person name="Zhang R.J."/>
            <person name="Zhang C.W."/>
            <person name="Yin H.Q."/>
            <person name="Zhang X.X."/>
        </authorList>
    </citation>
    <scope>NUCLEOTIDE SEQUENCE [LARGE SCALE GENOMIC DNA]</scope>
    <source>
        <strain evidence="1 2">BSs20135</strain>
    </source>
</reference>
<dbReference type="SUPFAM" id="SSF53850">
    <property type="entry name" value="Periplasmic binding protein-like II"/>
    <property type="match status" value="1"/>
</dbReference>
<dbReference type="Proteomes" id="UP000006327">
    <property type="component" value="Unassembled WGS sequence"/>
</dbReference>
<dbReference type="AlphaFoldDB" id="K6YZR7"/>
<dbReference type="RefSeq" id="WP_007625937.1">
    <property type="nucleotide sequence ID" value="NZ_BAEO01000070.1"/>
</dbReference>
<dbReference type="Gene3D" id="3.40.190.10">
    <property type="entry name" value="Periplasmic binding protein-like II"/>
    <property type="match status" value="2"/>
</dbReference>
<evidence type="ECO:0000313" key="1">
    <source>
        <dbReference type="EMBL" id="GAC22248.1"/>
    </source>
</evidence>
<proteinExistence type="predicted"/>
<gene>
    <name evidence="1" type="ORF">GARC_5313</name>
</gene>
<dbReference type="OrthoDB" id="6382787at2"/>
<name>K6YZR7_9ALTE</name>
<protein>
    <recommendedName>
        <fullName evidence="3">Solute-binding protein family 3/N-terminal domain-containing protein</fullName>
    </recommendedName>
</protein>
<dbReference type="EMBL" id="BAEO01000070">
    <property type="protein sequence ID" value="GAC22248.1"/>
    <property type="molecule type" value="Genomic_DNA"/>
</dbReference>
<keyword evidence="2" id="KW-1185">Reference proteome</keyword>
<sequence>MQQVNFWNGNKSPARQNYELALLEACLNVTNQEYGAVDVRVDNTDYPSADDEANIFANGADILVTVAGNVKFEDKQKLVIPEPLTKGLLGYRLLLVTDGSLAKFAQINKPQQLQSLSIGIPETWADADLFRHNQYKVNEQGSLDDLFLLLKNATFDYVALGVNEIEEIFNHNAVPIGGISIEPSLMLYYPFPLVFYVTPNKPSLALRVKKGLNEIKASGEFDTLFEHHHGDVVQRFNLRDRKIFTLTNPALPNEMRHFSGSLLD</sequence>
<comment type="caution">
    <text evidence="1">The sequence shown here is derived from an EMBL/GenBank/DDBJ whole genome shotgun (WGS) entry which is preliminary data.</text>
</comment>
<dbReference type="eggNOG" id="COG0834">
    <property type="taxonomic scope" value="Bacteria"/>
</dbReference>
<accession>K6YZR7</accession>